<dbReference type="EMBL" id="KN832009">
    <property type="protein sequence ID" value="KIN99015.1"/>
    <property type="molecule type" value="Genomic_DNA"/>
</dbReference>
<proteinExistence type="predicted"/>
<feature type="non-terminal residue" evidence="1">
    <location>
        <position position="129"/>
    </location>
</feature>
<organism evidence="1 2">
    <name type="scientific">Pisolithus tinctorius Marx 270</name>
    <dbReference type="NCBI Taxonomy" id="870435"/>
    <lineage>
        <taxon>Eukaryota</taxon>
        <taxon>Fungi</taxon>
        <taxon>Dikarya</taxon>
        <taxon>Basidiomycota</taxon>
        <taxon>Agaricomycotina</taxon>
        <taxon>Agaricomycetes</taxon>
        <taxon>Agaricomycetidae</taxon>
        <taxon>Boletales</taxon>
        <taxon>Sclerodermatineae</taxon>
        <taxon>Pisolithaceae</taxon>
        <taxon>Pisolithus</taxon>
    </lineage>
</organism>
<feature type="non-terminal residue" evidence="1">
    <location>
        <position position="1"/>
    </location>
</feature>
<evidence type="ECO:0000313" key="2">
    <source>
        <dbReference type="Proteomes" id="UP000054217"/>
    </source>
</evidence>
<gene>
    <name evidence="1" type="ORF">M404DRAFT_114703</name>
</gene>
<reference evidence="2" key="2">
    <citation type="submission" date="2015-01" db="EMBL/GenBank/DDBJ databases">
        <title>Evolutionary Origins and Diversification of the Mycorrhizal Mutualists.</title>
        <authorList>
            <consortium name="DOE Joint Genome Institute"/>
            <consortium name="Mycorrhizal Genomics Consortium"/>
            <person name="Kohler A."/>
            <person name="Kuo A."/>
            <person name="Nagy L.G."/>
            <person name="Floudas D."/>
            <person name="Copeland A."/>
            <person name="Barry K.W."/>
            <person name="Cichocki N."/>
            <person name="Veneault-Fourrey C."/>
            <person name="LaButti K."/>
            <person name="Lindquist E.A."/>
            <person name="Lipzen A."/>
            <person name="Lundell T."/>
            <person name="Morin E."/>
            <person name="Murat C."/>
            <person name="Riley R."/>
            <person name="Ohm R."/>
            <person name="Sun H."/>
            <person name="Tunlid A."/>
            <person name="Henrissat B."/>
            <person name="Grigoriev I.V."/>
            <person name="Hibbett D.S."/>
            <person name="Martin F."/>
        </authorList>
    </citation>
    <scope>NUCLEOTIDE SEQUENCE [LARGE SCALE GENOMIC DNA]</scope>
    <source>
        <strain evidence="2">Marx 270</strain>
    </source>
</reference>
<dbReference type="HOGENOM" id="CLU_068912_3_0_1"/>
<dbReference type="Proteomes" id="UP000054217">
    <property type="component" value="Unassembled WGS sequence"/>
</dbReference>
<name>A0A0C3NU96_PISTI</name>
<protein>
    <submittedName>
        <fullName evidence="1">Uncharacterized protein</fullName>
    </submittedName>
</protein>
<keyword evidence="2" id="KW-1185">Reference proteome</keyword>
<evidence type="ECO:0000313" key="1">
    <source>
        <dbReference type="EMBL" id="KIN99015.1"/>
    </source>
</evidence>
<dbReference type="AlphaFoldDB" id="A0A0C3NU96"/>
<sequence length="129" mass="14800">WTPQDLNLYIVQRNIEFLLAALKIQGYQVIYINAANAVHYYNSHIASVFTLAHNNCKINIVISSSTTAISPIFHYHSTALMNFISHDSVFCAYPELTLHKHSYMDPFIIFSQALKCLTMEAFVKYHDRG</sequence>
<dbReference type="OrthoDB" id="2686962at2759"/>
<accession>A0A0C3NU96</accession>
<reference evidence="1 2" key="1">
    <citation type="submission" date="2014-04" db="EMBL/GenBank/DDBJ databases">
        <authorList>
            <consortium name="DOE Joint Genome Institute"/>
            <person name="Kuo A."/>
            <person name="Kohler A."/>
            <person name="Costa M.D."/>
            <person name="Nagy L.G."/>
            <person name="Floudas D."/>
            <person name="Copeland A."/>
            <person name="Barry K.W."/>
            <person name="Cichocki N."/>
            <person name="Veneault-Fourrey C."/>
            <person name="LaButti K."/>
            <person name="Lindquist E.A."/>
            <person name="Lipzen A."/>
            <person name="Lundell T."/>
            <person name="Morin E."/>
            <person name="Murat C."/>
            <person name="Sun H."/>
            <person name="Tunlid A."/>
            <person name="Henrissat B."/>
            <person name="Grigoriev I.V."/>
            <person name="Hibbett D.S."/>
            <person name="Martin F."/>
            <person name="Nordberg H.P."/>
            <person name="Cantor M.N."/>
            <person name="Hua S.X."/>
        </authorList>
    </citation>
    <scope>NUCLEOTIDE SEQUENCE [LARGE SCALE GENOMIC DNA]</scope>
    <source>
        <strain evidence="1 2">Marx 270</strain>
    </source>
</reference>
<dbReference type="InParanoid" id="A0A0C3NU96"/>